<dbReference type="Proteomes" id="UP000011693">
    <property type="component" value="Unassembled WGS sequence"/>
</dbReference>
<dbReference type="RefSeq" id="WP_006166240.1">
    <property type="nucleotide sequence ID" value="NZ_AOIN01000034.1"/>
</dbReference>
<sequence>MSERVHDTHDHNATDDTEGDPRGGRDQVQVDSAQLSDLEAARDRFERATQRIEDHGGDAVHEAAAAYRDADDLLTEYVDRATGTGRENFKAYVELEGKFSTLVENLPDDLKGRAAFDDALDAIDKRRLSESDFERAHDALEPAEQYAELLDEREAAREAIDDARTAAAKRRRKLEREISEHERLLELGTADLDAPVEQLRDPVEAYNDAIREAFTEYRLETPAREVFALVERSRWYPFVGFRQPPADLKAYIEESSDGEYSIPKLLEFADYSHSKLEHYVEDADVLKRRVATQQTYLDGIDAEALTIDWPPEPAGALERRVREYRPFVARVADEETVAQLREIRLRTYDDEYDRLQTAAQAVEQLTPEEREQLANGALADDLDSLRAEKAALESALDVDDPV</sequence>
<protein>
    <submittedName>
        <fullName evidence="3">Uncharacterized protein</fullName>
    </submittedName>
</protein>
<dbReference type="OrthoDB" id="204360at2157"/>
<organism evidence="3 4">
    <name type="scientific">Natrialba chahannaoensis JCM 10990</name>
    <dbReference type="NCBI Taxonomy" id="1227492"/>
    <lineage>
        <taxon>Archaea</taxon>
        <taxon>Methanobacteriati</taxon>
        <taxon>Methanobacteriota</taxon>
        <taxon>Stenosarchaea group</taxon>
        <taxon>Halobacteria</taxon>
        <taxon>Halobacteriales</taxon>
        <taxon>Natrialbaceae</taxon>
        <taxon>Natrialba</taxon>
    </lineage>
</organism>
<comment type="caution">
    <text evidence="3">The sequence shown here is derived from an EMBL/GenBank/DDBJ whole genome shotgun (WGS) entry which is preliminary data.</text>
</comment>
<accession>M0AZ14</accession>
<evidence type="ECO:0000256" key="2">
    <source>
        <dbReference type="SAM" id="MobiDB-lite"/>
    </source>
</evidence>
<dbReference type="AlphaFoldDB" id="M0AZ14"/>
<dbReference type="InterPro" id="IPR055542">
    <property type="entry name" value="DUF7118"/>
</dbReference>
<keyword evidence="4" id="KW-1185">Reference proteome</keyword>
<keyword evidence="1" id="KW-0175">Coiled coil</keyword>
<evidence type="ECO:0000313" key="3">
    <source>
        <dbReference type="EMBL" id="ELZ03218.1"/>
    </source>
</evidence>
<reference evidence="3 4" key="1">
    <citation type="journal article" date="2014" name="PLoS Genet.">
        <title>Phylogenetically driven sequencing of extremely halophilic archaea reveals strategies for static and dynamic osmo-response.</title>
        <authorList>
            <person name="Becker E.A."/>
            <person name="Seitzer P.M."/>
            <person name="Tritt A."/>
            <person name="Larsen D."/>
            <person name="Krusor M."/>
            <person name="Yao A.I."/>
            <person name="Wu D."/>
            <person name="Madern D."/>
            <person name="Eisen J.A."/>
            <person name="Darling A.E."/>
            <person name="Facciotti M.T."/>
        </authorList>
    </citation>
    <scope>NUCLEOTIDE SEQUENCE [LARGE SCALE GENOMIC DNA]</scope>
    <source>
        <strain evidence="3 4">JCM 10990</strain>
    </source>
</reference>
<proteinExistence type="predicted"/>
<feature type="region of interest" description="Disordered" evidence="2">
    <location>
        <begin position="1"/>
        <end position="42"/>
    </location>
</feature>
<evidence type="ECO:0000313" key="4">
    <source>
        <dbReference type="Proteomes" id="UP000011693"/>
    </source>
</evidence>
<name>M0AZ14_9EURY</name>
<feature type="coiled-coil region" evidence="1">
    <location>
        <begin position="345"/>
        <end position="395"/>
    </location>
</feature>
<gene>
    <name evidence="3" type="ORF">C482_04329</name>
</gene>
<feature type="coiled-coil region" evidence="1">
    <location>
        <begin position="146"/>
        <end position="191"/>
    </location>
</feature>
<dbReference type="EMBL" id="AOIN01000034">
    <property type="protein sequence ID" value="ELZ03218.1"/>
    <property type="molecule type" value="Genomic_DNA"/>
</dbReference>
<evidence type="ECO:0000256" key="1">
    <source>
        <dbReference type="SAM" id="Coils"/>
    </source>
</evidence>
<dbReference type="Pfam" id="PF23432">
    <property type="entry name" value="DUF7118"/>
    <property type="match status" value="1"/>
</dbReference>
<dbReference type="PATRIC" id="fig|1227492.4.peg.832"/>
<feature type="compositionally biased region" description="Basic and acidic residues" evidence="2">
    <location>
        <begin position="1"/>
        <end position="25"/>
    </location>
</feature>